<keyword evidence="3 6" id="KW-0067">ATP-binding</keyword>
<dbReference type="InterPro" id="IPR003593">
    <property type="entry name" value="AAA+_ATPase"/>
</dbReference>
<dbReference type="GO" id="GO:0043190">
    <property type="term" value="C:ATP-binding cassette (ABC) transporter complex"/>
    <property type="evidence" value="ECO:0007669"/>
    <property type="project" value="InterPro"/>
</dbReference>
<accession>A0A3D1JI80</accession>
<dbReference type="FunFam" id="3.40.50.300:FF:000425">
    <property type="entry name" value="Probable ABC transporter, ATP-binding subunit"/>
    <property type="match status" value="1"/>
</dbReference>
<evidence type="ECO:0000313" key="7">
    <source>
        <dbReference type="Proteomes" id="UP000264141"/>
    </source>
</evidence>
<dbReference type="InterPro" id="IPR008995">
    <property type="entry name" value="Mo/tungstate-bd_C_term_dom"/>
</dbReference>
<dbReference type="InterPro" id="IPR017871">
    <property type="entry name" value="ABC_transporter-like_CS"/>
</dbReference>
<reference evidence="6 7" key="1">
    <citation type="journal article" date="2018" name="Nat. Biotechnol.">
        <title>A standardized bacterial taxonomy based on genome phylogeny substantially revises the tree of life.</title>
        <authorList>
            <person name="Parks D.H."/>
            <person name="Chuvochina M."/>
            <person name="Waite D.W."/>
            <person name="Rinke C."/>
            <person name="Skarshewski A."/>
            <person name="Chaumeil P.A."/>
            <person name="Hugenholtz P."/>
        </authorList>
    </citation>
    <scope>NUCLEOTIDE SEQUENCE [LARGE SCALE GENOMIC DNA]</scope>
    <source>
        <strain evidence="6">UBA8781</strain>
    </source>
</reference>
<protein>
    <recommendedName>
        <fullName evidence="4">ABC-type quaternary amine transporter</fullName>
        <ecNumber evidence="4">7.6.2.9</ecNumber>
    </recommendedName>
</protein>
<comment type="caution">
    <text evidence="6">The sequence shown here is derived from an EMBL/GenBank/DDBJ whole genome shotgun (WGS) entry which is preliminary data.</text>
</comment>
<dbReference type="SUPFAM" id="SSF52540">
    <property type="entry name" value="P-loop containing nucleoside triphosphate hydrolases"/>
    <property type="match status" value="1"/>
</dbReference>
<dbReference type="EMBL" id="DPBP01000041">
    <property type="protein sequence ID" value="HCE18212.1"/>
    <property type="molecule type" value="Genomic_DNA"/>
</dbReference>
<name>A0A3D1JI80_9CHLR</name>
<dbReference type="PANTHER" id="PTHR42781">
    <property type="entry name" value="SPERMIDINE/PUTRESCINE IMPORT ATP-BINDING PROTEIN POTA"/>
    <property type="match status" value="1"/>
</dbReference>
<dbReference type="EC" id="7.6.2.9" evidence="4"/>
<evidence type="ECO:0000256" key="3">
    <source>
        <dbReference type="ARBA" id="ARBA00022840"/>
    </source>
</evidence>
<dbReference type="AlphaFoldDB" id="A0A3D1JI80"/>
<dbReference type="PROSITE" id="PS50893">
    <property type="entry name" value="ABC_TRANSPORTER_2"/>
    <property type="match status" value="1"/>
</dbReference>
<dbReference type="SMART" id="SM00382">
    <property type="entry name" value="AAA"/>
    <property type="match status" value="1"/>
</dbReference>
<evidence type="ECO:0000256" key="2">
    <source>
        <dbReference type="ARBA" id="ARBA00022741"/>
    </source>
</evidence>
<dbReference type="GO" id="GO:0005524">
    <property type="term" value="F:ATP binding"/>
    <property type="evidence" value="ECO:0007669"/>
    <property type="project" value="UniProtKB-KW"/>
</dbReference>
<evidence type="ECO:0000256" key="4">
    <source>
        <dbReference type="ARBA" id="ARBA00066388"/>
    </source>
</evidence>
<keyword evidence="1" id="KW-0813">Transport</keyword>
<gene>
    <name evidence="6" type="ORF">DEQ80_10165</name>
</gene>
<dbReference type="OrthoDB" id="9778160at2"/>
<sequence>MLEVQELTKTYDGQPLLRGITFSLQEGETLCLLGPSGSGKSTLLRIIAGIEEAESGRVLWSGVDLARVPVHRRGFGLMFQDYALFPHLNVAQNVAFGLRMQGLPRAEVEARVAEALKQVNLEKFASRRVTDLSGGEQQRVALARALAPRPRLLMLDEPLGALDRTLREQLLEELRHLLRTTRIPAIYVTHDQEEAFQLADRLLLLHEGRIEQAGTPDEVYTHPATPWVAAFLGQMNLTRGRVVKVEPLEVETSLGRFRASPAGGDVFRIGDEAVLLFRPEGARLEGADSEGVLIRGHVDDVVFRGGGYYLELRLPEGEVFSFHVNRAVSRGAKVGLVLPAENILAYREAR</sequence>
<proteinExistence type="predicted"/>
<dbReference type="SUPFAM" id="SSF50331">
    <property type="entry name" value="MOP-like"/>
    <property type="match status" value="1"/>
</dbReference>
<dbReference type="Pfam" id="PF00005">
    <property type="entry name" value="ABC_tran"/>
    <property type="match status" value="1"/>
</dbReference>
<evidence type="ECO:0000259" key="5">
    <source>
        <dbReference type="PROSITE" id="PS50893"/>
    </source>
</evidence>
<dbReference type="InterPro" id="IPR013611">
    <property type="entry name" value="Transp-assoc_OB_typ2"/>
</dbReference>
<dbReference type="Gene3D" id="2.40.50.100">
    <property type="match status" value="1"/>
</dbReference>
<dbReference type="InterPro" id="IPR027417">
    <property type="entry name" value="P-loop_NTPase"/>
</dbReference>
<evidence type="ECO:0000256" key="1">
    <source>
        <dbReference type="ARBA" id="ARBA00022448"/>
    </source>
</evidence>
<dbReference type="PANTHER" id="PTHR42781:SF4">
    <property type="entry name" value="SPERMIDINE_PUTRESCINE IMPORT ATP-BINDING PROTEIN POTA"/>
    <property type="match status" value="1"/>
</dbReference>
<dbReference type="InterPro" id="IPR003439">
    <property type="entry name" value="ABC_transporter-like_ATP-bd"/>
</dbReference>
<dbReference type="Pfam" id="PF08402">
    <property type="entry name" value="TOBE_2"/>
    <property type="match status" value="1"/>
</dbReference>
<dbReference type="PROSITE" id="PS00211">
    <property type="entry name" value="ABC_TRANSPORTER_1"/>
    <property type="match status" value="1"/>
</dbReference>
<dbReference type="GO" id="GO:0016887">
    <property type="term" value="F:ATP hydrolysis activity"/>
    <property type="evidence" value="ECO:0007669"/>
    <property type="project" value="InterPro"/>
</dbReference>
<dbReference type="Proteomes" id="UP000264141">
    <property type="component" value="Unassembled WGS sequence"/>
</dbReference>
<organism evidence="6 7">
    <name type="scientific">Anaerolinea thermolimosa</name>
    <dbReference type="NCBI Taxonomy" id="229919"/>
    <lineage>
        <taxon>Bacteria</taxon>
        <taxon>Bacillati</taxon>
        <taxon>Chloroflexota</taxon>
        <taxon>Anaerolineae</taxon>
        <taxon>Anaerolineales</taxon>
        <taxon>Anaerolineaceae</taxon>
        <taxon>Anaerolinea</taxon>
    </lineage>
</organism>
<feature type="domain" description="ABC transporter" evidence="5">
    <location>
        <begin position="2"/>
        <end position="232"/>
    </location>
</feature>
<dbReference type="RefSeq" id="WP_084001082.1">
    <property type="nucleotide sequence ID" value="NZ_DF967965.1"/>
</dbReference>
<dbReference type="InterPro" id="IPR050093">
    <property type="entry name" value="ABC_SmlMolc_Importer"/>
</dbReference>
<keyword evidence="2" id="KW-0547">Nucleotide-binding</keyword>
<dbReference type="Gene3D" id="3.40.50.300">
    <property type="entry name" value="P-loop containing nucleotide triphosphate hydrolases"/>
    <property type="match status" value="1"/>
</dbReference>
<dbReference type="GO" id="GO:0015418">
    <property type="term" value="F:ABC-type quaternary ammonium compound transporting activity"/>
    <property type="evidence" value="ECO:0007669"/>
    <property type="project" value="UniProtKB-EC"/>
</dbReference>
<dbReference type="STRING" id="229919.GCA_001050195_00257"/>
<evidence type="ECO:0000313" key="6">
    <source>
        <dbReference type="EMBL" id="HCE18212.1"/>
    </source>
</evidence>